<feature type="transmembrane region" description="Helical" evidence="1">
    <location>
        <begin position="227"/>
        <end position="247"/>
    </location>
</feature>
<protein>
    <submittedName>
        <fullName evidence="2">Uncharacterized protein</fullName>
    </submittedName>
</protein>
<organism evidence="2 3">
    <name type="scientific">Decorospora gaudefroyi</name>
    <dbReference type="NCBI Taxonomy" id="184978"/>
    <lineage>
        <taxon>Eukaryota</taxon>
        <taxon>Fungi</taxon>
        <taxon>Dikarya</taxon>
        <taxon>Ascomycota</taxon>
        <taxon>Pezizomycotina</taxon>
        <taxon>Dothideomycetes</taxon>
        <taxon>Pleosporomycetidae</taxon>
        <taxon>Pleosporales</taxon>
        <taxon>Pleosporineae</taxon>
        <taxon>Pleosporaceae</taxon>
        <taxon>Decorospora</taxon>
    </lineage>
</organism>
<accession>A0A6A5KIJ4</accession>
<keyword evidence="1" id="KW-0812">Transmembrane</keyword>
<feature type="transmembrane region" description="Helical" evidence="1">
    <location>
        <begin position="126"/>
        <end position="147"/>
    </location>
</feature>
<feature type="transmembrane region" description="Helical" evidence="1">
    <location>
        <begin position="168"/>
        <end position="186"/>
    </location>
</feature>
<dbReference type="EMBL" id="ML975322">
    <property type="protein sequence ID" value="KAF1833253.1"/>
    <property type="molecule type" value="Genomic_DNA"/>
</dbReference>
<reference evidence="2" key="1">
    <citation type="submission" date="2020-01" db="EMBL/GenBank/DDBJ databases">
        <authorList>
            <consortium name="DOE Joint Genome Institute"/>
            <person name="Haridas S."/>
            <person name="Albert R."/>
            <person name="Binder M."/>
            <person name="Bloem J."/>
            <person name="Labutti K."/>
            <person name="Salamov A."/>
            <person name="Andreopoulos B."/>
            <person name="Baker S.E."/>
            <person name="Barry K."/>
            <person name="Bills G."/>
            <person name="Bluhm B.H."/>
            <person name="Cannon C."/>
            <person name="Castanera R."/>
            <person name="Culley D.E."/>
            <person name="Daum C."/>
            <person name="Ezra D."/>
            <person name="Gonzalez J.B."/>
            <person name="Henrissat B."/>
            <person name="Kuo A."/>
            <person name="Liang C."/>
            <person name="Lipzen A."/>
            <person name="Lutzoni F."/>
            <person name="Magnuson J."/>
            <person name="Mondo S."/>
            <person name="Nolan M."/>
            <person name="Ohm R."/>
            <person name="Pangilinan J."/>
            <person name="Park H.-J."/>
            <person name="Ramirez L."/>
            <person name="Alfaro M."/>
            <person name="Sun H."/>
            <person name="Tritt A."/>
            <person name="Yoshinaga Y."/>
            <person name="Zwiers L.-H."/>
            <person name="Turgeon B.G."/>
            <person name="Goodwin S.B."/>
            <person name="Spatafora J.W."/>
            <person name="Crous P.W."/>
            <person name="Grigoriev I.V."/>
        </authorList>
    </citation>
    <scope>NUCLEOTIDE SEQUENCE</scope>
    <source>
        <strain evidence="2">P77</strain>
    </source>
</reference>
<gene>
    <name evidence="2" type="ORF">BDW02DRAFT_570236</name>
</gene>
<proteinExistence type="predicted"/>
<dbReference type="AlphaFoldDB" id="A0A6A5KIJ4"/>
<evidence type="ECO:0000313" key="3">
    <source>
        <dbReference type="Proteomes" id="UP000800040"/>
    </source>
</evidence>
<feature type="transmembrane region" description="Helical" evidence="1">
    <location>
        <begin position="310"/>
        <end position="343"/>
    </location>
</feature>
<sequence>MANTTHPCDSLKQFADFFTTSNTTSNITSLVQACPQQCNLAWGTGNPDLSGIGVFISYIFQFGVCLLLGPGYIVLHQCLDKRDAARRHLSSVHVVALATTSLFASPIAVASIVHLKRHPALFEVTFIYYLAVMQFLGGLSLVVSLGIKSSDEEKEKRKTDSRGLFTSTLGFAIHVGVFGGVLHWIGKASLKSDSIEEFISACKASGNAVPVPPVEHLFWDRHLNKHLAGFLGVVIIAATPLLGWLLWNAGKAAGKRFLPPWLATRNAGFTTISVGLATGMAYCFAKMHLARLQLARLAQDGFADNEWGFGQIVALFVWVPLIVEVLLPLLLAVAAIATGVFVWSRRKVGSIRRSEQAEMSAKSRATGNASAEGV</sequence>
<keyword evidence="1" id="KW-0472">Membrane</keyword>
<evidence type="ECO:0000313" key="2">
    <source>
        <dbReference type="EMBL" id="KAF1833253.1"/>
    </source>
</evidence>
<keyword evidence="3" id="KW-1185">Reference proteome</keyword>
<dbReference type="Proteomes" id="UP000800040">
    <property type="component" value="Unassembled WGS sequence"/>
</dbReference>
<name>A0A6A5KIJ4_9PLEO</name>
<feature type="transmembrane region" description="Helical" evidence="1">
    <location>
        <begin position="267"/>
        <end position="290"/>
    </location>
</feature>
<keyword evidence="1" id="KW-1133">Transmembrane helix</keyword>
<feature type="transmembrane region" description="Helical" evidence="1">
    <location>
        <begin position="94"/>
        <end position="114"/>
    </location>
</feature>
<feature type="transmembrane region" description="Helical" evidence="1">
    <location>
        <begin position="52"/>
        <end position="74"/>
    </location>
</feature>
<evidence type="ECO:0000256" key="1">
    <source>
        <dbReference type="SAM" id="Phobius"/>
    </source>
</evidence>
<dbReference type="OrthoDB" id="4582561at2759"/>